<protein>
    <recommendedName>
        <fullName evidence="2">enoyl-CoA hydratase</fullName>
        <ecNumber evidence="2">4.2.1.17</ecNumber>
    </recommendedName>
</protein>
<dbReference type="AlphaFoldDB" id="A0A066YP57"/>
<feature type="region of interest" description="Disordered" evidence="7">
    <location>
        <begin position="246"/>
        <end position="268"/>
    </location>
</feature>
<dbReference type="EC" id="4.2.1.17" evidence="2"/>
<evidence type="ECO:0000313" key="8">
    <source>
        <dbReference type="EMBL" id="KDN81754.1"/>
    </source>
</evidence>
<dbReference type="NCBIfam" id="NF042430">
    <property type="entry name" value="EnCoAhydt_DpgD"/>
    <property type="match status" value="1"/>
</dbReference>
<dbReference type="InterPro" id="IPR029045">
    <property type="entry name" value="ClpP/crotonase-like_dom_sf"/>
</dbReference>
<feature type="compositionally biased region" description="Basic and acidic residues" evidence="7">
    <location>
        <begin position="246"/>
        <end position="262"/>
    </location>
</feature>
<proteinExistence type="inferred from homology"/>
<evidence type="ECO:0000256" key="1">
    <source>
        <dbReference type="ARBA" id="ARBA00005254"/>
    </source>
</evidence>
<dbReference type="Gene3D" id="1.10.12.10">
    <property type="entry name" value="Lyase 2-enoyl-coa Hydratase, Chain A, domain 2"/>
    <property type="match status" value="1"/>
</dbReference>
<evidence type="ECO:0000256" key="2">
    <source>
        <dbReference type="ARBA" id="ARBA00012076"/>
    </source>
</evidence>
<dbReference type="Proteomes" id="UP000027178">
    <property type="component" value="Unassembled WGS sequence"/>
</dbReference>
<sequence length="268" mass="29527">MKEPAGRTVRYERTGHVAHVTLNRPEVLNAMDLRMHAELGEVWDEVERDDGVRLVVLTGAGERAFSVGQDLKERARLDREGTPPTTFGSRGLPGWPRLTERFSLSKPVLAKVRGYALGGGFELVLACDLVIAAQSAVFALPEAALGLVPGAGGAFRLARQIPLKAAMGYLLTGRRMTAAQALAYGLVNEVVPDDRLDACVEQWTDDLLRCAPLSQRALKEAVMRSVDLPLEEAFGADYRWERVRRASEDAKEGPRAFAERRPPVWRGR</sequence>
<dbReference type="Gene3D" id="3.90.226.10">
    <property type="entry name" value="2-enoyl-CoA Hydratase, Chain A, domain 1"/>
    <property type="match status" value="1"/>
</dbReference>
<dbReference type="InterPro" id="IPR054898">
    <property type="entry name" value="EnCoAhydt_DpgD"/>
</dbReference>
<gene>
    <name evidence="8" type="ORF">KCH_64740</name>
</gene>
<dbReference type="PANTHER" id="PTHR42964">
    <property type="entry name" value="ENOYL-COA HYDRATASE"/>
    <property type="match status" value="1"/>
</dbReference>
<name>A0A066YP57_9ACTN</name>
<dbReference type="EMBL" id="JNBY01000131">
    <property type="protein sequence ID" value="KDN81754.1"/>
    <property type="molecule type" value="Genomic_DNA"/>
</dbReference>
<dbReference type="Pfam" id="PF00378">
    <property type="entry name" value="ECH_1"/>
    <property type="match status" value="1"/>
</dbReference>
<dbReference type="InterPro" id="IPR018376">
    <property type="entry name" value="Enoyl-CoA_hyd/isom_CS"/>
</dbReference>
<evidence type="ECO:0000256" key="5">
    <source>
        <dbReference type="ARBA" id="ARBA00023717"/>
    </source>
</evidence>
<reference evidence="8 9" key="1">
    <citation type="submission" date="2014-05" db="EMBL/GenBank/DDBJ databases">
        <title>Draft Genome Sequence of Kitasatospora cheerisanensis KCTC 2395.</title>
        <authorList>
            <person name="Nam D.H."/>
        </authorList>
    </citation>
    <scope>NUCLEOTIDE SEQUENCE [LARGE SCALE GENOMIC DNA]</scope>
    <source>
        <strain evidence="8 9">KCTC 2395</strain>
    </source>
</reference>
<organism evidence="8 9">
    <name type="scientific">Kitasatospora cheerisanensis KCTC 2395</name>
    <dbReference type="NCBI Taxonomy" id="1348663"/>
    <lineage>
        <taxon>Bacteria</taxon>
        <taxon>Bacillati</taxon>
        <taxon>Actinomycetota</taxon>
        <taxon>Actinomycetes</taxon>
        <taxon>Kitasatosporales</taxon>
        <taxon>Streptomycetaceae</taxon>
        <taxon>Kitasatospora</taxon>
    </lineage>
</organism>
<dbReference type="InterPro" id="IPR014748">
    <property type="entry name" value="Enoyl-CoA_hydra_C"/>
</dbReference>
<dbReference type="PROSITE" id="PS00166">
    <property type="entry name" value="ENOYL_COA_HYDRATASE"/>
    <property type="match status" value="1"/>
</dbReference>
<dbReference type="HOGENOM" id="CLU_009834_7_6_11"/>
<dbReference type="CDD" id="cd06558">
    <property type="entry name" value="crotonase-like"/>
    <property type="match status" value="1"/>
</dbReference>
<comment type="catalytic activity">
    <reaction evidence="4">
        <text>a (3S)-3-hydroxyacyl-CoA = a (2E)-enoyl-CoA + H2O</text>
        <dbReference type="Rhea" id="RHEA:16105"/>
        <dbReference type="ChEBI" id="CHEBI:15377"/>
        <dbReference type="ChEBI" id="CHEBI:57318"/>
        <dbReference type="ChEBI" id="CHEBI:58856"/>
        <dbReference type="EC" id="4.2.1.17"/>
    </reaction>
</comment>
<comment type="caution">
    <text evidence="8">The sequence shown here is derived from an EMBL/GenBank/DDBJ whole genome shotgun (WGS) entry which is preliminary data.</text>
</comment>
<keyword evidence="3" id="KW-0456">Lyase</keyword>
<dbReference type="SUPFAM" id="SSF52096">
    <property type="entry name" value="ClpP/crotonase"/>
    <property type="match status" value="1"/>
</dbReference>
<comment type="catalytic activity">
    <reaction evidence="5">
        <text>a 4-saturated-(3S)-3-hydroxyacyl-CoA = a (3E)-enoyl-CoA + H2O</text>
        <dbReference type="Rhea" id="RHEA:20724"/>
        <dbReference type="ChEBI" id="CHEBI:15377"/>
        <dbReference type="ChEBI" id="CHEBI:58521"/>
        <dbReference type="ChEBI" id="CHEBI:137480"/>
        <dbReference type="EC" id="4.2.1.17"/>
    </reaction>
</comment>
<dbReference type="InterPro" id="IPR001753">
    <property type="entry name" value="Enoyl-CoA_hydra/iso"/>
</dbReference>
<dbReference type="GO" id="GO:0004300">
    <property type="term" value="F:enoyl-CoA hydratase activity"/>
    <property type="evidence" value="ECO:0007669"/>
    <property type="project" value="UniProtKB-EC"/>
</dbReference>
<evidence type="ECO:0000256" key="3">
    <source>
        <dbReference type="ARBA" id="ARBA00023239"/>
    </source>
</evidence>
<comment type="similarity">
    <text evidence="1 6">Belongs to the enoyl-CoA hydratase/isomerase family.</text>
</comment>
<keyword evidence="9" id="KW-1185">Reference proteome</keyword>
<dbReference type="InterPro" id="IPR051683">
    <property type="entry name" value="Enoyl-CoA_Hydratase/Isomerase"/>
</dbReference>
<evidence type="ECO:0000256" key="4">
    <source>
        <dbReference type="ARBA" id="ARBA00023709"/>
    </source>
</evidence>
<evidence type="ECO:0000313" key="9">
    <source>
        <dbReference type="Proteomes" id="UP000027178"/>
    </source>
</evidence>
<evidence type="ECO:0000256" key="6">
    <source>
        <dbReference type="RuleBase" id="RU003707"/>
    </source>
</evidence>
<dbReference type="PANTHER" id="PTHR42964:SF1">
    <property type="entry name" value="POLYKETIDE BIOSYNTHESIS ENOYL-COA HYDRATASE PKSH-RELATED"/>
    <property type="match status" value="1"/>
</dbReference>
<evidence type="ECO:0000256" key="7">
    <source>
        <dbReference type="SAM" id="MobiDB-lite"/>
    </source>
</evidence>
<dbReference type="eggNOG" id="COG1024">
    <property type="taxonomic scope" value="Bacteria"/>
</dbReference>
<accession>A0A066YP57</accession>
<dbReference type="PATRIC" id="fig|1348663.4.peg.6266"/>
<dbReference type="FunFam" id="3.90.226.10:FF:000009">
    <property type="entry name" value="Carnitinyl-CoA dehydratase"/>
    <property type="match status" value="1"/>
</dbReference>